<gene>
    <name evidence="1" type="primary">NXT2</name>
    <name evidence="1" type="ORF">G0U57_019179</name>
</gene>
<reference evidence="1 2" key="1">
    <citation type="journal article" date="2020" name="G3 (Bethesda)">
        <title>Draft Genome of the Common Snapping Turtle, Chelydra serpentina, a Model for Phenotypic Plasticity in Reptiles.</title>
        <authorList>
            <person name="Das D."/>
            <person name="Singh S.K."/>
            <person name="Bierstedt J."/>
            <person name="Erickson A."/>
            <person name="Galli G.L.J."/>
            <person name="Crossley D.A. 2nd"/>
            <person name="Rhen T."/>
        </authorList>
    </citation>
    <scope>NUCLEOTIDE SEQUENCE [LARGE SCALE GENOMIC DNA]</scope>
    <source>
        <strain evidence="1">KW</strain>
    </source>
</reference>
<evidence type="ECO:0000313" key="1">
    <source>
        <dbReference type="EMBL" id="KAG6933479.1"/>
    </source>
</evidence>
<name>A0A8T1SX24_CHESE</name>
<organism evidence="1 2">
    <name type="scientific">Chelydra serpentina</name>
    <name type="common">Snapping turtle</name>
    <name type="synonym">Testudo serpentina</name>
    <dbReference type="NCBI Taxonomy" id="8475"/>
    <lineage>
        <taxon>Eukaryota</taxon>
        <taxon>Metazoa</taxon>
        <taxon>Chordata</taxon>
        <taxon>Craniata</taxon>
        <taxon>Vertebrata</taxon>
        <taxon>Euteleostomi</taxon>
        <taxon>Archelosauria</taxon>
        <taxon>Testudinata</taxon>
        <taxon>Testudines</taxon>
        <taxon>Cryptodira</taxon>
        <taxon>Durocryptodira</taxon>
        <taxon>Americhelydia</taxon>
        <taxon>Chelydroidea</taxon>
        <taxon>Chelydridae</taxon>
        <taxon>Chelydra</taxon>
    </lineage>
</organism>
<evidence type="ECO:0000313" key="2">
    <source>
        <dbReference type="Proteomes" id="UP000765507"/>
    </source>
</evidence>
<dbReference type="OrthoDB" id="1700726at2759"/>
<comment type="caution">
    <text evidence="1">The sequence shown here is derived from an EMBL/GenBank/DDBJ whole genome shotgun (WGS) entry which is preliminary data.</text>
</comment>
<accession>A0A8T1SX24</accession>
<dbReference type="EMBL" id="JAHGAV010000074">
    <property type="protein sequence ID" value="KAG6933479.1"/>
    <property type="molecule type" value="Genomic_DNA"/>
</dbReference>
<dbReference type="AlphaFoldDB" id="A0A8T1SX24"/>
<protein>
    <submittedName>
        <fullName evidence="1">Nuclear transport factor 2 like export factor 2</fullName>
    </submittedName>
</protein>
<dbReference type="Proteomes" id="UP000765507">
    <property type="component" value="Unassembled WGS sequence"/>
</dbReference>
<proteinExistence type="predicted"/>
<feature type="non-terminal residue" evidence="1">
    <location>
        <position position="110"/>
    </location>
</feature>
<sequence length="110" mass="11931">GTLVEGHIRFLLIAEVSASERAAPALSSATGLGRGSPFAACMAASVNFKTYVDQTCRAAEEFVNIYYDTMDKRRRVEGQSSMDIESGKGCFPGVGMGFGKNHREFREVES</sequence>
<keyword evidence="2" id="KW-1185">Reference proteome</keyword>